<keyword evidence="2" id="KW-0732">Signal</keyword>
<dbReference type="RefSeq" id="WP_377181139.1">
    <property type="nucleotide sequence ID" value="NZ_JBHUPD010000001.1"/>
</dbReference>
<feature type="repeat" description="TPR" evidence="1">
    <location>
        <begin position="67"/>
        <end position="100"/>
    </location>
</feature>
<proteinExistence type="predicted"/>
<evidence type="ECO:0000256" key="1">
    <source>
        <dbReference type="PROSITE-ProRule" id="PRU00339"/>
    </source>
</evidence>
<evidence type="ECO:0000313" key="4">
    <source>
        <dbReference type="Proteomes" id="UP001597557"/>
    </source>
</evidence>
<gene>
    <name evidence="3" type="ORF">ACFS5N_00630</name>
</gene>
<evidence type="ECO:0008006" key="5">
    <source>
        <dbReference type="Google" id="ProtNLM"/>
    </source>
</evidence>
<sequence length="195" mass="22044">MMFKRIFLLVITLFITAFAFAQTKADTVYGKYADFNLLRLDGKTPDAIKLGEIILPDVNELPVNSRISFYNGLAKLYEDDDESKEAILLYEKVVAAQPDFYVAHRALGYLFLKHTDELYDKMQANPGDTVMILQYKAAVQKALPHLEKAQACDPSDETLEIIKRLYTNIHDYAGLQSLNGRLAGMAKNCIDILKD</sequence>
<dbReference type="Proteomes" id="UP001597557">
    <property type="component" value="Unassembled WGS sequence"/>
</dbReference>
<feature type="chain" id="PRO_5045891042" description="Tetratricopeptide repeat protein" evidence="2">
    <location>
        <begin position="22"/>
        <end position="195"/>
    </location>
</feature>
<dbReference type="InterPro" id="IPR019734">
    <property type="entry name" value="TPR_rpt"/>
</dbReference>
<dbReference type="InterPro" id="IPR011990">
    <property type="entry name" value="TPR-like_helical_dom_sf"/>
</dbReference>
<keyword evidence="4" id="KW-1185">Reference proteome</keyword>
<dbReference type="Gene3D" id="1.25.40.10">
    <property type="entry name" value="Tetratricopeptide repeat domain"/>
    <property type="match status" value="1"/>
</dbReference>
<protein>
    <recommendedName>
        <fullName evidence="5">Tetratricopeptide repeat protein</fullName>
    </recommendedName>
</protein>
<evidence type="ECO:0000256" key="2">
    <source>
        <dbReference type="SAM" id="SignalP"/>
    </source>
</evidence>
<comment type="caution">
    <text evidence="3">The sequence shown here is derived from an EMBL/GenBank/DDBJ whole genome shotgun (WGS) entry which is preliminary data.</text>
</comment>
<name>A0ABW5Y6U8_9SPHI</name>
<evidence type="ECO:0000313" key="3">
    <source>
        <dbReference type="EMBL" id="MFD2870948.1"/>
    </source>
</evidence>
<dbReference type="SUPFAM" id="SSF48452">
    <property type="entry name" value="TPR-like"/>
    <property type="match status" value="1"/>
</dbReference>
<reference evidence="4" key="1">
    <citation type="journal article" date="2019" name="Int. J. Syst. Evol. Microbiol.">
        <title>The Global Catalogue of Microorganisms (GCM) 10K type strain sequencing project: providing services to taxonomists for standard genome sequencing and annotation.</title>
        <authorList>
            <consortium name="The Broad Institute Genomics Platform"/>
            <consortium name="The Broad Institute Genome Sequencing Center for Infectious Disease"/>
            <person name="Wu L."/>
            <person name="Ma J."/>
        </authorList>
    </citation>
    <scope>NUCLEOTIDE SEQUENCE [LARGE SCALE GENOMIC DNA]</scope>
    <source>
        <strain evidence="4">KCTC 22437</strain>
    </source>
</reference>
<keyword evidence="1" id="KW-0802">TPR repeat</keyword>
<dbReference type="PROSITE" id="PS50005">
    <property type="entry name" value="TPR"/>
    <property type="match status" value="1"/>
</dbReference>
<dbReference type="EMBL" id="JBHUPD010000001">
    <property type="protein sequence ID" value="MFD2870948.1"/>
    <property type="molecule type" value="Genomic_DNA"/>
</dbReference>
<feature type="signal peptide" evidence="2">
    <location>
        <begin position="1"/>
        <end position="21"/>
    </location>
</feature>
<accession>A0ABW5Y6U8</accession>
<organism evidence="3 4">
    <name type="scientific">Mucilaginibacter ximonensis</name>
    <dbReference type="NCBI Taxonomy" id="538021"/>
    <lineage>
        <taxon>Bacteria</taxon>
        <taxon>Pseudomonadati</taxon>
        <taxon>Bacteroidota</taxon>
        <taxon>Sphingobacteriia</taxon>
        <taxon>Sphingobacteriales</taxon>
        <taxon>Sphingobacteriaceae</taxon>
        <taxon>Mucilaginibacter</taxon>
    </lineage>
</organism>